<dbReference type="Proteomes" id="UP000075430">
    <property type="component" value="Unassembled WGS sequence"/>
</dbReference>
<gene>
    <name evidence="1" type="ORF">AXI58_15110</name>
</gene>
<comment type="caution">
    <text evidence="1">The sequence shown here is derived from an EMBL/GenBank/DDBJ whole genome shotgun (WGS) entry which is preliminary data.</text>
</comment>
<evidence type="ECO:0000313" key="1">
    <source>
        <dbReference type="EMBL" id="KXZ20129.1"/>
    </source>
</evidence>
<dbReference type="EMBL" id="LSBA01000014">
    <property type="protein sequence ID" value="KXZ20129.1"/>
    <property type="molecule type" value="Genomic_DNA"/>
</dbReference>
<dbReference type="InterPro" id="IPR023902">
    <property type="entry name" value="Sporulation_SdpA"/>
</dbReference>
<dbReference type="RefSeq" id="WP_061521615.1">
    <property type="nucleotide sequence ID" value="NZ_JANBMN010000005.1"/>
</dbReference>
<organism evidence="1 2">
    <name type="scientific">Bacillus nakamurai</name>
    <dbReference type="NCBI Taxonomy" id="1793963"/>
    <lineage>
        <taxon>Bacteria</taxon>
        <taxon>Bacillati</taxon>
        <taxon>Bacillota</taxon>
        <taxon>Bacilli</taxon>
        <taxon>Bacillales</taxon>
        <taxon>Bacillaceae</taxon>
        <taxon>Bacillus</taxon>
    </lineage>
</organism>
<accession>A0A150F7T1</accession>
<protein>
    <submittedName>
        <fullName evidence="1">Sporulation protein</fullName>
    </submittedName>
</protein>
<reference evidence="2" key="1">
    <citation type="submission" date="2016-02" db="EMBL/GenBank/DDBJ databases">
        <authorList>
            <person name="Dunlap C."/>
        </authorList>
    </citation>
    <scope>NUCLEOTIDE SEQUENCE [LARGE SCALE GENOMIC DNA]</scope>
    <source>
        <strain evidence="2">NRRL B-41092</strain>
    </source>
</reference>
<evidence type="ECO:0000313" key="2">
    <source>
        <dbReference type="Proteomes" id="UP000075430"/>
    </source>
</evidence>
<dbReference type="Pfam" id="PF17418">
    <property type="entry name" value="SdpA"/>
    <property type="match status" value="1"/>
</dbReference>
<dbReference type="NCBIfam" id="TIGR04034">
    <property type="entry name" value="export_SdpA"/>
    <property type="match status" value="1"/>
</dbReference>
<sequence length="159" mass="18776">MTTICFLSFSTYYFSNISPQNPLFKKNFLQQLSPQGFGFYSKSPTEENISFHTKENLKLPNALPNNFFGIKREGRVQAIELGKIVENIEPKNWKTCENNTSCTNLEKQMKPIEVKKSKDYTHLNKGEYLIYRQKPLSWYWIDFKQTTSFERKVLKIKII</sequence>
<dbReference type="AlphaFoldDB" id="A0A150F7T1"/>
<proteinExistence type="predicted"/>
<dbReference type="OrthoDB" id="2891459at2"/>
<name>A0A150F7T1_9BACI</name>
<dbReference type="STRING" id="1793963.AXI58_15110"/>
<keyword evidence="2" id="KW-1185">Reference proteome</keyword>